<evidence type="ECO:0000313" key="1">
    <source>
        <dbReference type="EMBL" id="CAB1370181.1"/>
    </source>
</evidence>
<protein>
    <submittedName>
        <fullName evidence="1">Uncharacterized protein</fullName>
    </submittedName>
</protein>
<proteinExistence type="predicted"/>
<dbReference type="AlphaFoldDB" id="A0A6S6Y0B2"/>
<sequence length="234" mass="25927">MSSNPAFERTCADNLAAEASWANKGGSAMYNYPAKSLDIQARLMTLGLNHNHLMLMGAFITAYGLFETTLERALWTLSERSIEGVRPFTETMNTEAQFKMLGAGSSKLSDKSNAVLRVAAHAAEDLNEYRNSLVHGYILSFGPDSVPSFMKNPHWHGATGRKKAVGDAYINEPIQDLVLIAAWNLFALVREVERVFSDPNAQQAIEGMKDDVARAKSYAGEARHLRSLMNHEKY</sequence>
<dbReference type="RefSeq" id="WP_232096515.1">
    <property type="nucleotide sequence ID" value="NZ_LR778301.1"/>
</dbReference>
<dbReference type="Proteomes" id="UP000515733">
    <property type="component" value="Chromosome"/>
</dbReference>
<gene>
    <name evidence="1" type="ORF">DENOEST_3027</name>
</gene>
<dbReference type="KEGG" id="doe:DENOEST_3027"/>
<dbReference type="EMBL" id="LR778301">
    <property type="protein sequence ID" value="CAB1370181.1"/>
    <property type="molecule type" value="Genomic_DNA"/>
</dbReference>
<organism evidence="1 2">
    <name type="scientific">Denitratisoma oestradiolicum</name>
    <dbReference type="NCBI Taxonomy" id="311182"/>
    <lineage>
        <taxon>Bacteria</taxon>
        <taxon>Pseudomonadati</taxon>
        <taxon>Pseudomonadota</taxon>
        <taxon>Betaproteobacteria</taxon>
        <taxon>Nitrosomonadales</taxon>
        <taxon>Sterolibacteriaceae</taxon>
        <taxon>Denitratisoma</taxon>
    </lineage>
</organism>
<keyword evidence="2" id="KW-1185">Reference proteome</keyword>
<reference evidence="1 2" key="1">
    <citation type="submission" date="2020-03" db="EMBL/GenBank/DDBJ databases">
        <authorList>
            <consortium name="Genoscope - CEA"/>
            <person name="William W."/>
        </authorList>
    </citation>
    <scope>NUCLEOTIDE SEQUENCE [LARGE SCALE GENOMIC DNA]</scope>
    <source>
        <strain evidence="2">DSM 16959</strain>
    </source>
</reference>
<name>A0A6S6Y0B2_9PROT</name>
<accession>A0A6S6Y0B2</accession>
<evidence type="ECO:0000313" key="2">
    <source>
        <dbReference type="Proteomes" id="UP000515733"/>
    </source>
</evidence>